<proteinExistence type="predicted"/>
<reference evidence="2" key="1">
    <citation type="submission" date="2022-11" db="UniProtKB">
        <authorList>
            <consortium name="WormBaseParasite"/>
        </authorList>
    </citation>
    <scope>IDENTIFICATION</scope>
</reference>
<keyword evidence="1" id="KW-1185">Reference proteome</keyword>
<name>A0A915K649_ROMCU</name>
<evidence type="ECO:0000313" key="2">
    <source>
        <dbReference type="WBParaSite" id="nRc.2.0.1.t34205-RA"/>
    </source>
</evidence>
<sequence length="122" mass="14491">MLLKKICKTSVTPIWMAMRKNDDPLSVSSVDMMYMQMKYGSYIFAFSGGTERSGMQSMERNRTEEEFSSRLVRLKITFSRFPQNCSYLFRPKVDFQAERFKLLKIRSVPLRHKRQVQMTLNK</sequence>
<dbReference type="Proteomes" id="UP000887565">
    <property type="component" value="Unplaced"/>
</dbReference>
<dbReference type="AlphaFoldDB" id="A0A915K649"/>
<organism evidence="1 2">
    <name type="scientific">Romanomermis culicivorax</name>
    <name type="common">Nematode worm</name>
    <dbReference type="NCBI Taxonomy" id="13658"/>
    <lineage>
        <taxon>Eukaryota</taxon>
        <taxon>Metazoa</taxon>
        <taxon>Ecdysozoa</taxon>
        <taxon>Nematoda</taxon>
        <taxon>Enoplea</taxon>
        <taxon>Dorylaimia</taxon>
        <taxon>Mermithida</taxon>
        <taxon>Mermithoidea</taxon>
        <taxon>Mermithidae</taxon>
        <taxon>Romanomermis</taxon>
    </lineage>
</organism>
<dbReference type="WBParaSite" id="nRc.2.0.1.t34205-RA">
    <property type="protein sequence ID" value="nRc.2.0.1.t34205-RA"/>
    <property type="gene ID" value="nRc.2.0.1.g34205"/>
</dbReference>
<evidence type="ECO:0000313" key="1">
    <source>
        <dbReference type="Proteomes" id="UP000887565"/>
    </source>
</evidence>
<protein>
    <submittedName>
        <fullName evidence="2">Uncharacterized protein</fullName>
    </submittedName>
</protein>
<accession>A0A915K649</accession>